<evidence type="ECO:0000313" key="1">
    <source>
        <dbReference type="EMBL" id="KKK63531.1"/>
    </source>
</evidence>
<organism evidence="1">
    <name type="scientific">marine sediment metagenome</name>
    <dbReference type="NCBI Taxonomy" id="412755"/>
    <lineage>
        <taxon>unclassified sequences</taxon>
        <taxon>metagenomes</taxon>
        <taxon>ecological metagenomes</taxon>
    </lineage>
</organism>
<sequence>RLRPCCLETKEQMDLARKIARKYQK</sequence>
<feature type="non-terminal residue" evidence="1">
    <location>
        <position position="1"/>
    </location>
</feature>
<reference evidence="1" key="1">
    <citation type="journal article" date="2015" name="Nature">
        <title>Complex archaea that bridge the gap between prokaryotes and eukaryotes.</title>
        <authorList>
            <person name="Spang A."/>
            <person name="Saw J.H."/>
            <person name="Jorgensen S.L."/>
            <person name="Zaremba-Niedzwiedzka K."/>
            <person name="Martijn J."/>
            <person name="Lind A.E."/>
            <person name="van Eijk R."/>
            <person name="Schleper C."/>
            <person name="Guy L."/>
            <person name="Ettema T.J."/>
        </authorList>
    </citation>
    <scope>NUCLEOTIDE SEQUENCE</scope>
</reference>
<comment type="caution">
    <text evidence="1">The sequence shown here is derived from an EMBL/GenBank/DDBJ whole genome shotgun (WGS) entry which is preliminary data.</text>
</comment>
<dbReference type="EMBL" id="LAZR01061464">
    <property type="protein sequence ID" value="KKK63531.1"/>
    <property type="molecule type" value="Genomic_DNA"/>
</dbReference>
<proteinExistence type="predicted"/>
<protein>
    <submittedName>
        <fullName evidence="1">Uncharacterized protein</fullName>
    </submittedName>
</protein>
<gene>
    <name evidence="1" type="ORF">LCGC14_2993330</name>
</gene>
<name>A0A0F8ZU88_9ZZZZ</name>
<dbReference type="AlphaFoldDB" id="A0A0F8ZU88"/>
<accession>A0A0F8ZU88</accession>